<dbReference type="PANTHER" id="PTHR44757:SF2">
    <property type="entry name" value="BIOFILM ARCHITECTURE MAINTENANCE PROTEIN MBAA"/>
    <property type="match status" value="1"/>
</dbReference>
<dbReference type="InterPro" id="IPR043128">
    <property type="entry name" value="Rev_trsase/Diguanyl_cyclase"/>
</dbReference>
<dbReference type="Gene3D" id="3.20.20.450">
    <property type="entry name" value="EAL domain"/>
    <property type="match status" value="1"/>
</dbReference>
<evidence type="ECO:0000259" key="4">
    <source>
        <dbReference type="PROSITE" id="PS50887"/>
    </source>
</evidence>
<dbReference type="Gene3D" id="3.30.450.20">
    <property type="entry name" value="PAS domain"/>
    <property type="match status" value="1"/>
</dbReference>
<evidence type="ECO:0000313" key="6">
    <source>
        <dbReference type="Proteomes" id="UP001424459"/>
    </source>
</evidence>
<evidence type="ECO:0000259" key="3">
    <source>
        <dbReference type="PROSITE" id="PS50883"/>
    </source>
</evidence>
<dbReference type="CDD" id="cd01948">
    <property type="entry name" value="EAL"/>
    <property type="match status" value="1"/>
</dbReference>
<organism evidence="5 6">
    <name type="scientific">Sphingomonas rosea</name>
    <dbReference type="NCBI Taxonomy" id="335605"/>
    <lineage>
        <taxon>Bacteria</taxon>
        <taxon>Pseudomonadati</taxon>
        <taxon>Pseudomonadota</taxon>
        <taxon>Alphaproteobacteria</taxon>
        <taxon>Sphingomonadales</taxon>
        <taxon>Sphingomonadaceae</taxon>
        <taxon>Sphingomonas</taxon>
    </lineage>
</organism>
<feature type="domain" description="GGDEF" evidence="4">
    <location>
        <begin position="362"/>
        <end position="495"/>
    </location>
</feature>
<dbReference type="NCBIfam" id="TIGR00254">
    <property type="entry name" value="GGDEF"/>
    <property type="match status" value="1"/>
</dbReference>
<comment type="caution">
    <text evidence="5">The sequence shown here is derived from an EMBL/GenBank/DDBJ whole genome shotgun (WGS) entry which is preliminary data.</text>
</comment>
<dbReference type="InterPro" id="IPR000014">
    <property type="entry name" value="PAS"/>
</dbReference>
<feature type="transmembrane region" description="Helical" evidence="1">
    <location>
        <begin position="56"/>
        <end position="78"/>
    </location>
</feature>
<dbReference type="CDD" id="cd01949">
    <property type="entry name" value="GGDEF"/>
    <property type="match status" value="1"/>
</dbReference>
<keyword evidence="1" id="KW-0812">Transmembrane</keyword>
<evidence type="ECO:0000259" key="2">
    <source>
        <dbReference type="PROSITE" id="PS50113"/>
    </source>
</evidence>
<evidence type="ECO:0000313" key="5">
    <source>
        <dbReference type="EMBL" id="GAA4042943.1"/>
    </source>
</evidence>
<dbReference type="SUPFAM" id="SSF55073">
    <property type="entry name" value="Nucleotide cyclase"/>
    <property type="match status" value="1"/>
</dbReference>
<feature type="transmembrane region" description="Helical" evidence="1">
    <location>
        <begin position="162"/>
        <end position="182"/>
    </location>
</feature>
<dbReference type="Pfam" id="PF00563">
    <property type="entry name" value="EAL"/>
    <property type="match status" value="1"/>
</dbReference>
<dbReference type="PROSITE" id="PS50113">
    <property type="entry name" value="PAC"/>
    <property type="match status" value="1"/>
</dbReference>
<dbReference type="InterPro" id="IPR013656">
    <property type="entry name" value="PAS_4"/>
</dbReference>
<dbReference type="Pfam" id="PF08448">
    <property type="entry name" value="PAS_4"/>
    <property type="match status" value="1"/>
</dbReference>
<keyword evidence="1" id="KW-1133">Transmembrane helix</keyword>
<dbReference type="SUPFAM" id="SSF141868">
    <property type="entry name" value="EAL domain-like"/>
    <property type="match status" value="1"/>
</dbReference>
<dbReference type="PROSITE" id="PS50883">
    <property type="entry name" value="EAL"/>
    <property type="match status" value="1"/>
</dbReference>
<evidence type="ECO:0000256" key="1">
    <source>
        <dbReference type="SAM" id="Phobius"/>
    </source>
</evidence>
<sequence>MTFDVLPPETDDDFTLQSKRVTMWAYAPWLLALTHTIVGSILLLRGIHSFSFLDRVLAVAPVGAAIALDAAVGLLLWARKRIGVSPVLTAQLVLAWFAASGALWIMFGGAAYGGVADKSFLPLALGAGLAVKAMLSIGSPPAAIVNALLAAIGVRLLTDDPLLQAAIPLLGLATAAYSIVITRMMLASSRRRLALDWQAKKALNFVEEFENSGRGWFWETNAAGTLSYVSQQLADDFKTSPETLLGRQFTDLLSVENGGSEALREERTLGFHLSARFPFSDVVVRAASDKDVHWSLSGNPIFDDNGRYLGFRGIGTDLTEQRRSEQEISRLARFDSLTGLPNRAMMRQTLDEGLRNAKHRQKGCSLFLIDLDRFKNVNDTLGHPAGDALLKQVGQRLISVMGEHGQIGRLGGDEFKAVLPGQVDIGLLESLAKTLIEQVSRPYMLDGHRVTIGASVGIAIGDPGRSCADSMIRNADLALYAAKAAGRGKHCFFEPSMHSEATDRQLLENDLRGAIERDELSVVYQPIVRAAGEEMAGFEALVRWQHPKRGAISPAQFIPLAEECGMIGKVGEWVLHQALHAVRQWPEDVRVAVNLSPIQFNDPRITEIVDAALTASGVKPSRLELEITEGVFLADSDITDATFTRLKDLGVRLVLDDFGTGYSSLGYLKKAPFDKIKIDQSFVRGAASRSNRNAAIIRAIVTLAESLDMDTVAEGVETHDDLQLMRDLGVSQIQGFIFGRPSPLEEASLLASSRSVEADGHQYVREPRQRLMRRALIALEGKVTEVRLRNISAMGALVECVSPVTPGKSIAIDIVGVGPVSGTIRWAQRNRFGVRFDEQFDLGRLAAKQEKRNPVTMLTPWYVERAAG</sequence>
<keyword evidence="6" id="KW-1185">Reference proteome</keyword>
<dbReference type="InterPro" id="IPR000160">
    <property type="entry name" value="GGDEF_dom"/>
</dbReference>
<dbReference type="SUPFAM" id="SSF141371">
    <property type="entry name" value="PilZ domain-like"/>
    <property type="match status" value="1"/>
</dbReference>
<dbReference type="EMBL" id="BAABBR010000001">
    <property type="protein sequence ID" value="GAA4042943.1"/>
    <property type="molecule type" value="Genomic_DNA"/>
</dbReference>
<reference evidence="6" key="1">
    <citation type="journal article" date="2019" name="Int. J. Syst. Evol. Microbiol.">
        <title>The Global Catalogue of Microorganisms (GCM) 10K type strain sequencing project: providing services to taxonomists for standard genome sequencing and annotation.</title>
        <authorList>
            <consortium name="The Broad Institute Genomics Platform"/>
            <consortium name="The Broad Institute Genome Sequencing Center for Infectious Disease"/>
            <person name="Wu L."/>
            <person name="Ma J."/>
        </authorList>
    </citation>
    <scope>NUCLEOTIDE SEQUENCE [LARGE SCALE GENOMIC DNA]</scope>
    <source>
        <strain evidence="6">JCM 17564</strain>
    </source>
</reference>
<dbReference type="RefSeq" id="WP_344697443.1">
    <property type="nucleotide sequence ID" value="NZ_BAABBR010000001.1"/>
</dbReference>
<dbReference type="InterPro" id="IPR000700">
    <property type="entry name" value="PAS-assoc_C"/>
</dbReference>
<feature type="transmembrane region" description="Helical" evidence="1">
    <location>
        <begin position="90"/>
        <end position="112"/>
    </location>
</feature>
<dbReference type="InterPro" id="IPR035919">
    <property type="entry name" value="EAL_sf"/>
</dbReference>
<protein>
    <submittedName>
        <fullName evidence="5">EAL domain-containing protein</fullName>
    </submittedName>
</protein>
<dbReference type="InterPro" id="IPR052155">
    <property type="entry name" value="Biofilm_reg_signaling"/>
</dbReference>
<dbReference type="SUPFAM" id="SSF55785">
    <property type="entry name" value="PYP-like sensor domain (PAS domain)"/>
    <property type="match status" value="1"/>
</dbReference>
<feature type="transmembrane region" description="Helical" evidence="1">
    <location>
        <begin position="23"/>
        <end position="44"/>
    </location>
</feature>
<dbReference type="InterPro" id="IPR029787">
    <property type="entry name" value="Nucleotide_cyclase"/>
</dbReference>
<feature type="domain" description="PAC" evidence="2">
    <location>
        <begin position="277"/>
        <end position="330"/>
    </location>
</feature>
<accession>A0ABP7UH73</accession>
<dbReference type="InterPro" id="IPR009875">
    <property type="entry name" value="PilZ_domain"/>
</dbReference>
<gene>
    <name evidence="5" type="ORF">GCM10022281_25160</name>
</gene>
<dbReference type="PANTHER" id="PTHR44757">
    <property type="entry name" value="DIGUANYLATE CYCLASE DGCP"/>
    <property type="match status" value="1"/>
</dbReference>
<feature type="transmembrane region" description="Helical" evidence="1">
    <location>
        <begin position="133"/>
        <end position="156"/>
    </location>
</feature>
<dbReference type="InterPro" id="IPR035965">
    <property type="entry name" value="PAS-like_dom_sf"/>
</dbReference>
<keyword evidence="1" id="KW-0472">Membrane</keyword>
<dbReference type="InterPro" id="IPR001633">
    <property type="entry name" value="EAL_dom"/>
</dbReference>
<dbReference type="Gene3D" id="3.30.70.270">
    <property type="match status" value="1"/>
</dbReference>
<dbReference type="SMART" id="SM00267">
    <property type="entry name" value="GGDEF"/>
    <property type="match status" value="1"/>
</dbReference>
<dbReference type="CDD" id="cd00130">
    <property type="entry name" value="PAS"/>
    <property type="match status" value="1"/>
</dbReference>
<dbReference type="PROSITE" id="PS50887">
    <property type="entry name" value="GGDEF"/>
    <property type="match status" value="1"/>
</dbReference>
<feature type="domain" description="EAL" evidence="3">
    <location>
        <begin position="504"/>
        <end position="755"/>
    </location>
</feature>
<dbReference type="Pfam" id="PF00990">
    <property type="entry name" value="GGDEF"/>
    <property type="match status" value="1"/>
</dbReference>
<dbReference type="SMART" id="SM00052">
    <property type="entry name" value="EAL"/>
    <property type="match status" value="1"/>
</dbReference>
<name>A0ABP7UH73_9SPHN</name>
<proteinExistence type="predicted"/>
<dbReference type="Pfam" id="PF07238">
    <property type="entry name" value="PilZ"/>
    <property type="match status" value="1"/>
</dbReference>
<dbReference type="Proteomes" id="UP001424459">
    <property type="component" value="Unassembled WGS sequence"/>
</dbReference>